<feature type="compositionally biased region" description="Acidic residues" evidence="2">
    <location>
        <begin position="576"/>
        <end position="594"/>
    </location>
</feature>
<dbReference type="GeneTree" id="ENSGT00730000111747"/>
<dbReference type="PANTHER" id="PTHR28638">
    <property type="entry name" value="CELL CYCLE PROGRESSION PROTEIN 1"/>
    <property type="match status" value="1"/>
</dbReference>
<evidence type="ECO:0000256" key="3">
    <source>
        <dbReference type="SAM" id="Phobius"/>
    </source>
</evidence>
<evidence type="ECO:0000256" key="1">
    <source>
        <dbReference type="ARBA" id="ARBA00023054"/>
    </source>
</evidence>
<gene>
    <name evidence="4" type="primary">pbxip1b</name>
</gene>
<evidence type="ECO:0000313" key="4">
    <source>
        <dbReference type="Ensembl" id="ENSDLAP00005027675.2"/>
    </source>
</evidence>
<dbReference type="Proteomes" id="UP000694389">
    <property type="component" value="Unassembled WGS sequence"/>
</dbReference>
<feature type="compositionally biased region" description="Acidic residues" evidence="2">
    <location>
        <begin position="89"/>
        <end position="98"/>
    </location>
</feature>
<organism evidence="4 5">
    <name type="scientific">Dicentrarchus labrax</name>
    <name type="common">European seabass</name>
    <name type="synonym">Morone labrax</name>
    <dbReference type="NCBI Taxonomy" id="13489"/>
    <lineage>
        <taxon>Eukaryota</taxon>
        <taxon>Metazoa</taxon>
        <taxon>Chordata</taxon>
        <taxon>Craniata</taxon>
        <taxon>Vertebrata</taxon>
        <taxon>Euteleostomi</taxon>
        <taxon>Actinopterygii</taxon>
        <taxon>Neopterygii</taxon>
        <taxon>Teleostei</taxon>
        <taxon>Neoteleostei</taxon>
        <taxon>Acanthomorphata</taxon>
        <taxon>Eupercaria</taxon>
        <taxon>Moronidae</taxon>
        <taxon>Dicentrarchus</taxon>
    </lineage>
</organism>
<sequence length="629" mass="73504">ENKKWQWEQINQGAMHNRANKEALPPTRSFFSYCSIRPILILHTSTGLDSPVDLEVGEERTEKTGEEGEPEVRRRRSLLAALERIGRTDEEEEGEEEFQLPQREDDSGFSVNKCILGAVILLGLGTIFFSGRTLFYRSSFFKQAQKEELKVAEGQAAEGAKERLQWEEVEKENSRLKKEVASLPVLQKENERMKRELESVPALQKELETLRATVTELKLSSGTKGEREEVGRGQGKVRDTSEWKEGEKKDDETKQWKDKEWKKEKASRGDEGKPWKEREGKKDRIEKSERKELKEEKGWKKSQHEKVNEGKQWRGKEEKKDWKVGKDHGEKHVGREWKGEREWKKGKDGNQESGKEKWEKKDWKEKGEKKEWKKDHEWKSEKSKDHSKEGKGRGEKKQWKESENHGKERKGKDERKPGKENGWKSKNGKDDKEWKNMDERKQWEKKEGGQKEKKLNGDWNKDRSSSPKHKDEDKFTDKNPPHQRDRLQHNPKPPQHCNSLETCAKTEGLLPVPFPEFEAILQTYLAKAEEVGVDASKIEELKKLANEFFKDGVFVHDKMSFQDFVEDLGDVLEDMVEGDSDDEEEDSALEEEMEGFEKDVMKRFSLPGAREKEERSKGEWRKESGRARG</sequence>
<dbReference type="PANTHER" id="PTHR28638:SF3">
    <property type="entry name" value="PRE-B-CELL LEUKEMIA TRANSCRIPTION FACTOR-INTERACTING PROTEIN 1 ISOFORM X1"/>
    <property type="match status" value="1"/>
</dbReference>
<proteinExistence type="predicted"/>
<feature type="compositionally biased region" description="Basic and acidic residues" evidence="2">
    <location>
        <begin position="609"/>
        <end position="629"/>
    </location>
</feature>
<dbReference type="GO" id="GO:0016020">
    <property type="term" value="C:membrane"/>
    <property type="evidence" value="ECO:0007669"/>
    <property type="project" value="TreeGrafter"/>
</dbReference>
<keyword evidence="3" id="KW-1133">Transmembrane helix</keyword>
<dbReference type="AlphaFoldDB" id="A0A8C4F501"/>
<feature type="region of interest" description="Disordered" evidence="2">
    <location>
        <begin position="84"/>
        <end position="103"/>
    </location>
</feature>
<reference evidence="4" key="2">
    <citation type="submission" date="2025-09" db="UniProtKB">
        <authorList>
            <consortium name="Ensembl"/>
        </authorList>
    </citation>
    <scope>IDENTIFICATION</scope>
</reference>
<feature type="compositionally biased region" description="Basic and acidic residues" evidence="2">
    <location>
        <begin position="224"/>
        <end position="488"/>
    </location>
</feature>
<keyword evidence="1" id="KW-0175">Coiled coil</keyword>
<name>A0A8C4F501_DICLA</name>
<dbReference type="Ensembl" id="ENSDLAT00005029518.2">
    <property type="protein sequence ID" value="ENSDLAP00005027675.2"/>
    <property type="gene ID" value="ENSDLAG00005012389.2"/>
</dbReference>
<accession>A0A8C4F501</accession>
<reference evidence="4" key="1">
    <citation type="submission" date="2025-08" db="UniProtKB">
        <authorList>
            <consortium name="Ensembl"/>
        </authorList>
    </citation>
    <scope>IDENTIFICATION</scope>
</reference>
<keyword evidence="3" id="KW-0812">Transmembrane</keyword>
<dbReference type="InterPro" id="IPR051990">
    <property type="entry name" value="CCPG1/PBIP1"/>
</dbReference>
<feature type="region of interest" description="Disordered" evidence="2">
    <location>
        <begin position="576"/>
        <end position="629"/>
    </location>
</feature>
<evidence type="ECO:0000256" key="2">
    <source>
        <dbReference type="SAM" id="MobiDB-lite"/>
    </source>
</evidence>
<feature type="region of interest" description="Disordered" evidence="2">
    <location>
        <begin position="218"/>
        <end position="499"/>
    </location>
</feature>
<protein>
    <submittedName>
        <fullName evidence="4">Pre-B-cell leukemia homeobox interacting protein 1b</fullName>
    </submittedName>
</protein>
<feature type="transmembrane region" description="Helical" evidence="3">
    <location>
        <begin position="115"/>
        <end position="135"/>
    </location>
</feature>
<keyword evidence="3" id="KW-0472">Membrane</keyword>
<keyword evidence="5" id="KW-1185">Reference proteome</keyword>
<evidence type="ECO:0000313" key="5">
    <source>
        <dbReference type="Proteomes" id="UP000694389"/>
    </source>
</evidence>